<dbReference type="InterPro" id="IPR051803">
    <property type="entry name" value="TA_system_RelE-like_toxin"/>
</dbReference>
<dbReference type="InterPro" id="IPR035093">
    <property type="entry name" value="RelE/ParE_toxin_dom_sf"/>
</dbReference>
<sequence>MRVRWLPEARQDAQRLYDFLIDKDPMAAARAMETLLIGADRLAEMPEVGRPMSDETGRRELYLPFGAGAYVLRYMIDRENVVIIRVWQGREHR</sequence>
<protein>
    <recommendedName>
        <fullName evidence="4">Death on curing protein, Doc toxin</fullName>
    </recommendedName>
</protein>
<dbReference type="PANTHER" id="PTHR33755">
    <property type="entry name" value="TOXIN PARE1-RELATED"/>
    <property type="match status" value="1"/>
</dbReference>
<keyword evidence="2" id="KW-1277">Toxin-antitoxin system</keyword>
<evidence type="ECO:0000256" key="2">
    <source>
        <dbReference type="ARBA" id="ARBA00022649"/>
    </source>
</evidence>
<evidence type="ECO:0000313" key="3">
    <source>
        <dbReference type="EMBL" id="VAX02751.1"/>
    </source>
</evidence>
<evidence type="ECO:0000256" key="1">
    <source>
        <dbReference type="ARBA" id="ARBA00006226"/>
    </source>
</evidence>
<gene>
    <name evidence="3" type="ORF">MNBD_GAMMA20-731</name>
</gene>
<dbReference type="InterPro" id="IPR007712">
    <property type="entry name" value="RelE/ParE_toxin"/>
</dbReference>
<proteinExistence type="inferred from homology"/>
<name>A0A3B1AM18_9ZZZZ</name>
<dbReference type="Gene3D" id="3.30.2310.20">
    <property type="entry name" value="RelE-like"/>
    <property type="match status" value="1"/>
</dbReference>
<evidence type="ECO:0008006" key="4">
    <source>
        <dbReference type="Google" id="ProtNLM"/>
    </source>
</evidence>
<accession>A0A3B1AM18</accession>
<dbReference type="AlphaFoldDB" id="A0A3B1AM18"/>
<dbReference type="Pfam" id="PF05016">
    <property type="entry name" value="ParE_toxin"/>
    <property type="match status" value="1"/>
</dbReference>
<dbReference type="EMBL" id="UOFU01000290">
    <property type="protein sequence ID" value="VAX02751.1"/>
    <property type="molecule type" value="Genomic_DNA"/>
</dbReference>
<reference evidence="3" key="1">
    <citation type="submission" date="2018-06" db="EMBL/GenBank/DDBJ databases">
        <authorList>
            <person name="Zhirakovskaya E."/>
        </authorList>
    </citation>
    <scope>NUCLEOTIDE SEQUENCE</scope>
</reference>
<organism evidence="3">
    <name type="scientific">hydrothermal vent metagenome</name>
    <dbReference type="NCBI Taxonomy" id="652676"/>
    <lineage>
        <taxon>unclassified sequences</taxon>
        <taxon>metagenomes</taxon>
        <taxon>ecological metagenomes</taxon>
    </lineage>
</organism>
<comment type="similarity">
    <text evidence="1">Belongs to the RelE toxin family.</text>
</comment>
<dbReference type="PANTHER" id="PTHR33755:SF7">
    <property type="entry name" value="TOXIN MODULE OF TOXIN-ANTITOXIN SYSTEM RELE_STBE FAMILY"/>
    <property type="match status" value="1"/>
</dbReference>